<evidence type="ECO:0000313" key="7">
    <source>
        <dbReference type="Proteomes" id="UP000255417"/>
    </source>
</evidence>
<keyword evidence="2 5" id="KW-0812">Transmembrane</keyword>
<evidence type="ECO:0000256" key="1">
    <source>
        <dbReference type="ARBA" id="ARBA00004370"/>
    </source>
</evidence>
<protein>
    <submittedName>
        <fullName evidence="6">Conjugal transfer protein TrbD</fullName>
    </submittedName>
</protein>
<evidence type="ECO:0000256" key="2">
    <source>
        <dbReference type="ARBA" id="ARBA00022692"/>
    </source>
</evidence>
<dbReference type="Proteomes" id="UP000255417">
    <property type="component" value="Unassembled WGS sequence"/>
</dbReference>
<keyword evidence="3 5" id="KW-1133">Transmembrane helix</keyword>
<proteinExistence type="predicted"/>
<dbReference type="AlphaFoldDB" id="A0A379DEV2"/>
<feature type="transmembrane region" description="Helical" evidence="5">
    <location>
        <begin position="20"/>
        <end position="40"/>
    </location>
</feature>
<accession>A0A379DEV2</accession>
<feature type="transmembrane region" description="Helical" evidence="5">
    <location>
        <begin position="46"/>
        <end position="63"/>
    </location>
</feature>
<dbReference type="InterPro" id="IPR007792">
    <property type="entry name" value="T4SS_VirB3/TrbD/AvhB"/>
</dbReference>
<dbReference type="NCBIfam" id="NF010395">
    <property type="entry name" value="PRK13823.1"/>
    <property type="match status" value="1"/>
</dbReference>
<evidence type="ECO:0000313" key="6">
    <source>
        <dbReference type="EMBL" id="SUB76409.1"/>
    </source>
</evidence>
<dbReference type="EMBL" id="UGTA01000002">
    <property type="protein sequence ID" value="SUB76409.1"/>
    <property type="molecule type" value="Genomic_DNA"/>
</dbReference>
<name>A0A379DEV2_9PAST</name>
<dbReference type="GO" id="GO:0016020">
    <property type="term" value="C:membrane"/>
    <property type="evidence" value="ECO:0007669"/>
    <property type="project" value="UniProtKB-SubCell"/>
</dbReference>
<dbReference type="PIRSF" id="PIRSF017854">
    <property type="entry name" value="T4SS_TrbD"/>
    <property type="match status" value="1"/>
</dbReference>
<evidence type="ECO:0000256" key="4">
    <source>
        <dbReference type="ARBA" id="ARBA00023136"/>
    </source>
</evidence>
<organism evidence="6 7">
    <name type="scientific">Phocoenobacter uteri</name>
    <dbReference type="NCBI Taxonomy" id="146806"/>
    <lineage>
        <taxon>Bacteria</taxon>
        <taxon>Pseudomonadati</taxon>
        <taxon>Pseudomonadota</taxon>
        <taxon>Gammaproteobacteria</taxon>
        <taxon>Pasteurellales</taxon>
        <taxon>Pasteurellaceae</taxon>
        <taxon>Phocoenobacter</taxon>
    </lineage>
</organism>
<gene>
    <name evidence="6" type="ORF">NCTC12872_02037</name>
</gene>
<dbReference type="InterPro" id="IPR016704">
    <property type="entry name" value="Conjugal_tfr_TrbD"/>
</dbReference>
<dbReference type="RefSeq" id="WP_115316490.1">
    <property type="nucleotide sequence ID" value="NZ_LWIF01000002.1"/>
</dbReference>
<reference evidence="6 7" key="1">
    <citation type="submission" date="2018-06" db="EMBL/GenBank/DDBJ databases">
        <authorList>
            <consortium name="Pathogen Informatics"/>
            <person name="Doyle S."/>
        </authorList>
    </citation>
    <scope>NUCLEOTIDE SEQUENCE [LARGE SCALE GENOMIC DNA]</scope>
    <source>
        <strain evidence="6 7">NCTC12872</strain>
    </source>
</reference>
<evidence type="ECO:0000256" key="5">
    <source>
        <dbReference type="SAM" id="Phobius"/>
    </source>
</evidence>
<evidence type="ECO:0000256" key="3">
    <source>
        <dbReference type="ARBA" id="ARBA00022989"/>
    </source>
</evidence>
<comment type="subcellular location">
    <subcellularLocation>
        <location evidence="1">Membrane</location>
    </subcellularLocation>
</comment>
<keyword evidence="7" id="KW-1185">Reference proteome</keyword>
<sequence length="102" mass="11935">MQKQDVRKILIRKVGNRVSLFLGGDRELVMFTGLLAFALIFSAQTWYSTLYAIIIWFGGLFSLRKIAKADPLMRNIYIRSLKYKSFYCSNSTPFRLNTKERK</sequence>
<dbReference type="OrthoDB" id="7063374at2"/>
<dbReference type="Pfam" id="PF05101">
    <property type="entry name" value="VirB3"/>
    <property type="match status" value="1"/>
</dbReference>
<keyword evidence="4 5" id="KW-0472">Membrane</keyword>